<sequence length="213" mass="23427">MISWQLSSSFVLSLTQLEHHKTSPLSFTHSPPPPLPPTPSQTVLPSLIPCVIQKSRDSTGHINSHTSTITDLPLPRLNTHQLALNNPPTLYASPTINHSSTLYTSPTTNNFKMGSHSSKPGPPPYQQFCEGPIMMPNCHYGPGGPGRALKKMVVRDLNIDPQAGLFACTIIFGAVLVAIVVAFSVLLRRRRKMQRNEDRVRDLENLTKGAQLH</sequence>
<keyword evidence="2" id="KW-0812">Transmembrane</keyword>
<name>A0A9W4U2A2_9PLEO</name>
<evidence type="ECO:0000256" key="1">
    <source>
        <dbReference type="SAM" id="MobiDB-lite"/>
    </source>
</evidence>
<gene>
    <name evidence="3" type="ORF">PDIGIT_LOCUS1664</name>
</gene>
<keyword evidence="4" id="KW-1185">Reference proteome</keyword>
<keyword evidence="2" id="KW-1133">Transmembrane helix</keyword>
<evidence type="ECO:0000313" key="4">
    <source>
        <dbReference type="Proteomes" id="UP001152607"/>
    </source>
</evidence>
<feature type="region of interest" description="Disordered" evidence="1">
    <location>
        <begin position="102"/>
        <end position="121"/>
    </location>
</feature>
<accession>A0A9W4U2A2</accession>
<reference evidence="3" key="1">
    <citation type="submission" date="2023-01" db="EMBL/GenBank/DDBJ databases">
        <authorList>
            <person name="Van Ghelder C."/>
            <person name="Rancurel C."/>
        </authorList>
    </citation>
    <scope>NUCLEOTIDE SEQUENCE</scope>
    <source>
        <strain evidence="3">CNCM I-4278</strain>
    </source>
</reference>
<dbReference type="Proteomes" id="UP001152607">
    <property type="component" value="Unassembled WGS sequence"/>
</dbReference>
<dbReference type="EMBL" id="CAOQHR010000001">
    <property type="protein sequence ID" value="CAI6269421.1"/>
    <property type="molecule type" value="Genomic_DNA"/>
</dbReference>
<protein>
    <submittedName>
        <fullName evidence="3">Uncharacterized protein</fullName>
    </submittedName>
</protein>
<proteinExistence type="predicted"/>
<evidence type="ECO:0000256" key="2">
    <source>
        <dbReference type="SAM" id="Phobius"/>
    </source>
</evidence>
<organism evidence="3 4">
    <name type="scientific">Periconia digitata</name>
    <dbReference type="NCBI Taxonomy" id="1303443"/>
    <lineage>
        <taxon>Eukaryota</taxon>
        <taxon>Fungi</taxon>
        <taxon>Dikarya</taxon>
        <taxon>Ascomycota</taxon>
        <taxon>Pezizomycotina</taxon>
        <taxon>Dothideomycetes</taxon>
        <taxon>Pleosporomycetidae</taxon>
        <taxon>Pleosporales</taxon>
        <taxon>Massarineae</taxon>
        <taxon>Periconiaceae</taxon>
        <taxon>Periconia</taxon>
    </lineage>
</organism>
<evidence type="ECO:0000313" key="3">
    <source>
        <dbReference type="EMBL" id="CAI6269421.1"/>
    </source>
</evidence>
<keyword evidence="2" id="KW-0472">Membrane</keyword>
<dbReference type="AlphaFoldDB" id="A0A9W4U2A2"/>
<feature type="transmembrane region" description="Helical" evidence="2">
    <location>
        <begin position="163"/>
        <end position="187"/>
    </location>
</feature>
<comment type="caution">
    <text evidence="3">The sequence shown here is derived from an EMBL/GenBank/DDBJ whole genome shotgun (WGS) entry which is preliminary data.</text>
</comment>
<feature type="compositionally biased region" description="Polar residues" evidence="1">
    <location>
        <begin position="102"/>
        <end position="118"/>
    </location>
</feature>